<sequence>MIPTDNASARKREIEEKLEKVTILSSFESRLVRLENAIIPVHRQTENLQRLQDNVDQTLACLDLVISHYHVAKDTDKVIREGPAGKLEEYLACIAEIQKAVEFFQHNNPDSPELNTVRARFEKGKELLEAEFRGLLTRYSKPVPPVLILDAVGGDEELEEVQEEVMLEHLPEAVLQDVICISSWLAEHARNQDFMNVYYQIRSSQLERSLRGLREHFRKHSTTSTSSGSLCSPAMQAKRKDTPTRKLPKRPGTIRKVLKQYSQHGLEGRKGSSAFLPLEGKDDLLDVEIDSFIYCISAFVKLAQSEHGLLTHIIPEHHQKKTFDSLIQEALDGLMQEGDGIVAAAGRAIARHDYSTVLSIFPVLRHLKLSKPDFDTTLQVSTPYRYASTLQGTAASTKNKLPTLIIAMETTGAKALEEFADSIKVRCAWFSGKALGNLQLNLLNKSKVYDYSALSAIFLLNNYNYILKSLQNWWRVTEFLMDRNTPTFQPGTKLKDKERQLIKDKFKGFNEGLEELCKVQKVWAVPDQEQREAIRQAQRRLVSEAYRNFLHRYANISFTKNPDKYVKYRVEQVEEMIGRLFDTSA</sequence>
<comment type="caution">
    <text evidence="8">The sequence shown here is derived from an EMBL/GenBank/DDBJ whole genome shotgun (WGS) entry which is preliminary data.</text>
</comment>
<evidence type="ECO:0000313" key="9">
    <source>
        <dbReference type="Proteomes" id="UP000824540"/>
    </source>
</evidence>
<dbReference type="GO" id="GO:0005546">
    <property type="term" value="F:phosphatidylinositol-4,5-bisphosphate binding"/>
    <property type="evidence" value="ECO:0007669"/>
    <property type="project" value="InterPro"/>
</dbReference>
<dbReference type="EMBL" id="JAFBMS010000252">
    <property type="protein sequence ID" value="KAG9332163.1"/>
    <property type="molecule type" value="Genomic_DNA"/>
</dbReference>
<dbReference type="PANTHER" id="PTHR12542:SF41">
    <property type="entry name" value="EXOCYST COMPLEX COMPONENT 7"/>
    <property type="match status" value="1"/>
</dbReference>
<keyword evidence="5" id="KW-0653">Protein transport</keyword>
<gene>
    <name evidence="8" type="ORF">JZ751_015739</name>
</gene>
<dbReference type="Pfam" id="PF03081">
    <property type="entry name" value="Exo70_C"/>
    <property type="match status" value="2"/>
</dbReference>
<evidence type="ECO:0000256" key="3">
    <source>
        <dbReference type="ARBA" id="ARBA00022483"/>
    </source>
</evidence>
<evidence type="ECO:0000256" key="6">
    <source>
        <dbReference type="SAM" id="MobiDB-lite"/>
    </source>
</evidence>
<dbReference type="Gene3D" id="1.20.1280.170">
    <property type="entry name" value="Exocyst complex component Exo70"/>
    <property type="match status" value="4"/>
</dbReference>
<dbReference type="AlphaFoldDB" id="A0A8T2MWW5"/>
<feature type="domain" description="Exocyst complex subunit Exo70 C-terminal" evidence="7">
    <location>
        <begin position="471"/>
        <end position="577"/>
    </location>
</feature>
<evidence type="ECO:0000256" key="5">
    <source>
        <dbReference type="RuleBase" id="RU365026"/>
    </source>
</evidence>
<keyword evidence="3 5" id="KW-0268">Exocytosis</keyword>
<dbReference type="GO" id="GO:0015031">
    <property type="term" value="P:protein transport"/>
    <property type="evidence" value="ECO:0007669"/>
    <property type="project" value="UniProtKB-KW"/>
</dbReference>
<proteinExistence type="inferred from homology"/>
<organism evidence="8 9">
    <name type="scientific">Albula glossodonta</name>
    <name type="common">roundjaw bonefish</name>
    <dbReference type="NCBI Taxonomy" id="121402"/>
    <lineage>
        <taxon>Eukaryota</taxon>
        <taxon>Metazoa</taxon>
        <taxon>Chordata</taxon>
        <taxon>Craniata</taxon>
        <taxon>Vertebrata</taxon>
        <taxon>Euteleostomi</taxon>
        <taxon>Actinopterygii</taxon>
        <taxon>Neopterygii</taxon>
        <taxon>Teleostei</taxon>
        <taxon>Albuliformes</taxon>
        <taxon>Albulidae</taxon>
        <taxon>Albula</taxon>
    </lineage>
</organism>
<keyword evidence="9" id="KW-1185">Reference proteome</keyword>
<keyword evidence="2 5" id="KW-0813">Transport</keyword>
<dbReference type="Pfam" id="PF20669">
    <property type="entry name" value="Exo70_N"/>
    <property type="match status" value="1"/>
</dbReference>
<protein>
    <recommendedName>
        <fullName evidence="4 5">Exocyst complex component 7</fullName>
    </recommendedName>
    <alternativeName>
        <fullName evidence="5">Exocyst complex component Exo70</fullName>
    </alternativeName>
</protein>
<reference evidence="8" key="1">
    <citation type="thesis" date="2021" institute="BYU ScholarsArchive" country="Provo, UT, USA">
        <title>Applications of and Algorithms for Genome Assembly and Genomic Analyses with an Emphasis on Marine Teleosts.</title>
        <authorList>
            <person name="Pickett B.D."/>
        </authorList>
    </citation>
    <scope>NUCLEOTIDE SEQUENCE</scope>
    <source>
        <strain evidence="8">HI-2016</strain>
    </source>
</reference>
<dbReference type="InterPro" id="IPR004140">
    <property type="entry name" value="Exo70"/>
</dbReference>
<dbReference type="InterPro" id="IPR046364">
    <property type="entry name" value="Exo70_C"/>
</dbReference>
<feature type="region of interest" description="Disordered" evidence="6">
    <location>
        <begin position="218"/>
        <end position="249"/>
    </location>
</feature>
<evidence type="ECO:0000259" key="7">
    <source>
        <dbReference type="Pfam" id="PF03081"/>
    </source>
</evidence>
<evidence type="ECO:0000313" key="8">
    <source>
        <dbReference type="EMBL" id="KAG9332163.1"/>
    </source>
</evidence>
<dbReference type="SUPFAM" id="SSF74788">
    <property type="entry name" value="Cullin repeat-like"/>
    <property type="match status" value="1"/>
</dbReference>
<accession>A0A8T2MWW5</accession>
<name>A0A8T2MWW5_9TELE</name>
<feature type="domain" description="Exocyst complex subunit Exo70 C-terminal" evidence="7">
    <location>
        <begin position="297"/>
        <end position="426"/>
    </location>
</feature>
<dbReference type="Proteomes" id="UP000824540">
    <property type="component" value="Unassembled WGS sequence"/>
</dbReference>
<dbReference type="GO" id="GO:0000145">
    <property type="term" value="C:exocyst"/>
    <property type="evidence" value="ECO:0007669"/>
    <property type="project" value="InterPro"/>
</dbReference>
<dbReference type="PANTHER" id="PTHR12542">
    <property type="entry name" value="EXOCYST COMPLEX PROTEIN EXO70"/>
    <property type="match status" value="1"/>
</dbReference>
<comment type="function">
    <text evidence="5">Component of the exocyst complex involved in the docking of exocytic vesicles with fusion sites on the plasma membrane.</text>
</comment>
<evidence type="ECO:0000256" key="2">
    <source>
        <dbReference type="ARBA" id="ARBA00022448"/>
    </source>
</evidence>
<comment type="similarity">
    <text evidence="1 5">Belongs to the EXO70 family.</text>
</comment>
<evidence type="ECO:0000256" key="1">
    <source>
        <dbReference type="ARBA" id="ARBA00006756"/>
    </source>
</evidence>
<dbReference type="GO" id="GO:0006887">
    <property type="term" value="P:exocytosis"/>
    <property type="evidence" value="ECO:0007669"/>
    <property type="project" value="UniProtKB-KW"/>
</dbReference>
<dbReference type="InterPro" id="IPR016159">
    <property type="entry name" value="Cullin_repeat-like_dom_sf"/>
</dbReference>
<dbReference type="OrthoDB" id="1922221at2759"/>
<evidence type="ECO:0000256" key="4">
    <source>
        <dbReference type="ARBA" id="ARBA00026169"/>
    </source>
</evidence>